<organism evidence="7 8">
    <name type="scientific">Brachybacterium hainanense</name>
    <dbReference type="NCBI Taxonomy" id="1541174"/>
    <lineage>
        <taxon>Bacteria</taxon>
        <taxon>Bacillati</taxon>
        <taxon>Actinomycetota</taxon>
        <taxon>Actinomycetes</taxon>
        <taxon>Micrococcales</taxon>
        <taxon>Dermabacteraceae</taxon>
        <taxon>Brachybacterium</taxon>
    </lineage>
</organism>
<dbReference type="Gene3D" id="3.20.20.70">
    <property type="entry name" value="Aldolase class I"/>
    <property type="match status" value="1"/>
</dbReference>
<proteinExistence type="predicted"/>
<dbReference type="Pfam" id="PF16874">
    <property type="entry name" value="Glyco_hydro_36C"/>
    <property type="match status" value="1"/>
</dbReference>
<dbReference type="SUPFAM" id="SSF51445">
    <property type="entry name" value="(Trans)glycosidases"/>
    <property type="match status" value="1"/>
</dbReference>
<dbReference type="InterPro" id="IPR002252">
    <property type="entry name" value="Glyco_hydro_36"/>
</dbReference>
<dbReference type="Proteomes" id="UP001589793">
    <property type="component" value="Unassembled WGS sequence"/>
</dbReference>
<protein>
    <recommendedName>
        <fullName evidence="2">alpha-galactosidase</fullName>
        <ecNumber evidence="2">3.2.1.22</ecNumber>
    </recommendedName>
</protein>
<evidence type="ECO:0000259" key="5">
    <source>
        <dbReference type="Pfam" id="PF16874"/>
    </source>
</evidence>
<dbReference type="PROSITE" id="PS00512">
    <property type="entry name" value="ALPHA_GALACTOSIDASE"/>
    <property type="match status" value="1"/>
</dbReference>
<comment type="caution">
    <text evidence="7">The sequence shown here is derived from an EMBL/GenBank/DDBJ whole genome shotgun (WGS) entry which is preliminary data.</text>
</comment>
<dbReference type="PANTHER" id="PTHR43053:SF3">
    <property type="entry name" value="ALPHA-GALACTOSIDASE C-RELATED"/>
    <property type="match status" value="1"/>
</dbReference>
<feature type="domain" description="Glycosyl hydrolase family 36 C-terminal" evidence="5">
    <location>
        <begin position="663"/>
        <end position="745"/>
    </location>
</feature>
<dbReference type="EMBL" id="JBHLSV010000019">
    <property type="protein sequence ID" value="MFC0675132.1"/>
    <property type="molecule type" value="Genomic_DNA"/>
</dbReference>
<feature type="domain" description="Glycosyl hydrolase family 36 N-terminal" evidence="6">
    <location>
        <begin position="42"/>
        <end position="300"/>
    </location>
</feature>
<evidence type="ECO:0000313" key="7">
    <source>
        <dbReference type="EMBL" id="MFC0675132.1"/>
    </source>
</evidence>
<evidence type="ECO:0000259" key="6">
    <source>
        <dbReference type="Pfam" id="PF16875"/>
    </source>
</evidence>
<name>A0ABV6RFJ3_9MICO</name>
<dbReference type="InterPro" id="IPR013780">
    <property type="entry name" value="Glyco_hydro_b"/>
</dbReference>
<sequence length="764" mass="83633">MPSRTAAAHLAVTSPAPGLTHRLHLRAAGVSVLLDVTDGRVPAIVHWGGDLGPLSPAEIDEVALAGIPSTPLNAVDVPVRIAILPQSADGWIGRPGIIGSRLDGAGFAPRLAVTGIRRADVTGPGTSERAELAGPPEPLRARQLEAGPSRVEVDLADAELGLAATLEIELLPSGLLRQRASLTNRDESPYQLQELTVSVPVPGDAAELLDFAGRWAKERTPQRRGFEVGTHLRENRRGRTGADSAYVLHAGTPGFGFQEGEIWAVHTAFSGNHRHLAERSSSGHQILGGGELLLPGEAVLAREESYRGPWLYASHGHGLDAVAARFHTHLRSRAHHVDTRRPVTLNVWEAVYFDHDLDRLRDLADRAAALGVERYVLDDGWFGSRRDDTSGLGDWVESADVWPMPEGLAPLVDHVTGLGMQFGLWFEPEMISEDSEVARAHPEWIMAPSPDRLPLRSRSQQVMNLSIPGAYAHVRGQMQAILDRYDIAYLKWDHNRDLIEAATRDSGIPAVHAQTEAFYRLVDELKRDNPGLEIESCSSGGARIDLEVLERTDRVWVSDCIDPLDRQQMNRWTSQLVPLELMGSHIASGRSHTTGRLHSLDFRAATALLGHLGIEWDLATATPEETAALRRWITLYTERRELLFTGRLVRVDRGEDVLWVHGVVSPDRERALFEAASMTRSGEAQPARLRLAGLDPERRYRVQVLLGGDRPSGLRAPAWMERALAGEEVVLPGAALLRSGLDAPVLDPEQAFLLELTPHEASAS</sequence>
<reference evidence="7 8" key="1">
    <citation type="submission" date="2024-09" db="EMBL/GenBank/DDBJ databases">
        <authorList>
            <person name="Sun Q."/>
            <person name="Mori K."/>
        </authorList>
    </citation>
    <scope>NUCLEOTIDE SEQUENCE [LARGE SCALE GENOMIC DNA]</scope>
    <source>
        <strain evidence="7 8">CICC 10874</strain>
    </source>
</reference>
<dbReference type="EC" id="3.2.1.22" evidence="2"/>
<keyword evidence="4 7" id="KW-0326">Glycosidase</keyword>
<dbReference type="Pfam" id="PF16875">
    <property type="entry name" value="Glyco_hydro_36N"/>
    <property type="match status" value="1"/>
</dbReference>
<evidence type="ECO:0000256" key="3">
    <source>
        <dbReference type="ARBA" id="ARBA00022801"/>
    </source>
</evidence>
<dbReference type="InterPro" id="IPR050985">
    <property type="entry name" value="Alpha-glycosidase_related"/>
</dbReference>
<dbReference type="PRINTS" id="PR00743">
    <property type="entry name" value="GLHYDRLASE36"/>
</dbReference>
<gene>
    <name evidence="7" type="ORF">ACFFF6_14300</name>
</gene>
<keyword evidence="3 7" id="KW-0378">Hydrolase</keyword>
<evidence type="ECO:0000256" key="1">
    <source>
        <dbReference type="ARBA" id="ARBA00001255"/>
    </source>
</evidence>
<dbReference type="InterPro" id="IPR038417">
    <property type="entry name" value="Alpga-gal_N_sf"/>
</dbReference>
<dbReference type="RefSeq" id="WP_376981878.1">
    <property type="nucleotide sequence ID" value="NZ_JBHLSV010000019.1"/>
</dbReference>
<dbReference type="Pfam" id="PF02065">
    <property type="entry name" value="Melibiase"/>
    <property type="match status" value="1"/>
</dbReference>
<comment type="catalytic activity">
    <reaction evidence="1">
        <text>Hydrolysis of terminal, non-reducing alpha-D-galactose residues in alpha-D-galactosides, including galactose oligosaccharides, galactomannans and galactolipids.</text>
        <dbReference type="EC" id="3.2.1.22"/>
    </reaction>
</comment>
<dbReference type="InterPro" id="IPR017853">
    <property type="entry name" value="GH"/>
</dbReference>
<dbReference type="PANTHER" id="PTHR43053">
    <property type="entry name" value="GLYCOSIDASE FAMILY 31"/>
    <property type="match status" value="1"/>
</dbReference>
<dbReference type="Gene3D" id="2.70.98.60">
    <property type="entry name" value="alpha-galactosidase from lactobacil brevis"/>
    <property type="match status" value="1"/>
</dbReference>
<evidence type="ECO:0000256" key="2">
    <source>
        <dbReference type="ARBA" id="ARBA00012755"/>
    </source>
</evidence>
<keyword evidence="8" id="KW-1185">Reference proteome</keyword>
<accession>A0ABV6RFJ3</accession>
<dbReference type="CDD" id="cd14791">
    <property type="entry name" value="GH36"/>
    <property type="match status" value="1"/>
</dbReference>
<dbReference type="InterPro" id="IPR031705">
    <property type="entry name" value="Glyco_hydro_36_C"/>
</dbReference>
<dbReference type="InterPro" id="IPR031704">
    <property type="entry name" value="Glyco_hydro_36_N"/>
</dbReference>
<dbReference type="InterPro" id="IPR000111">
    <property type="entry name" value="Glyco_hydro_27/36_CS"/>
</dbReference>
<evidence type="ECO:0000313" key="8">
    <source>
        <dbReference type="Proteomes" id="UP001589793"/>
    </source>
</evidence>
<dbReference type="Gene3D" id="2.60.40.1180">
    <property type="entry name" value="Golgi alpha-mannosidase II"/>
    <property type="match status" value="1"/>
</dbReference>
<dbReference type="InterPro" id="IPR013785">
    <property type="entry name" value="Aldolase_TIM"/>
</dbReference>
<dbReference type="GO" id="GO:0004557">
    <property type="term" value="F:alpha-galactosidase activity"/>
    <property type="evidence" value="ECO:0007669"/>
    <property type="project" value="UniProtKB-EC"/>
</dbReference>
<evidence type="ECO:0000256" key="4">
    <source>
        <dbReference type="ARBA" id="ARBA00023295"/>
    </source>
</evidence>